<keyword evidence="1" id="KW-0479">Metal-binding</keyword>
<dbReference type="PANTHER" id="PTHR22663">
    <property type="entry name" value="RING FINGER PROTEIN NARYA-RELATED"/>
    <property type="match status" value="1"/>
</dbReference>
<protein>
    <submittedName>
        <fullName evidence="7">RING-type domain-containing protein</fullName>
    </submittedName>
</protein>
<dbReference type="GO" id="GO:0019789">
    <property type="term" value="F:SUMO transferase activity"/>
    <property type="evidence" value="ECO:0007669"/>
    <property type="project" value="InterPro"/>
</dbReference>
<dbReference type="Pfam" id="PF14634">
    <property type="entry name" value="zf-RING_5"/>
    <property type="match status" value="1"/>
</dbReference>
<evidence type="ECO:0000259" key="5">
    <source>
        <dbReference type="Pfam" id="PF14634"/>
    </source>
</evidence>
<dbReference type="InterPro" id="IPR042123">
    <property type="entry name" value="Zip3/RNF212-like"/>
</dbReference>
<dbReference type="GO" id="GO:0007129">
    <property type="term" value="P:homologous chromosome pairing at meiosis"/>
    <property type="evidence" value="ECO:0007669"/>
    <property type="project" value="TreeGrafter"/>
</dbReference>
<evidence type="ECO:0000256" key="1">
    <source>
        <dbReference type="ARBA" id="ARBA00022771"/>
    </source>
</evidence>
<sequence>MSDWVHCNKCYVLPSNSQKFYLSSCGRVYCLKCVAGTKTRPKDKCLFCANPKCGTIEINSQMKTDAQMFFMDPADVIKKQHKQLLSMVEYQKSQRNDLMNYFKNQQKKVQQMMDFIQREMKKKQDMTKELNALKDSNRQLLSIIQQQNVAKRYKCHLHKAIRVLSTYRFPNPNQAFRAPPTPQTIVSALSSEETPFLNVSRHTPRTVASRSGLDNAPHQGGSMSTPRMLGLDKNAGSGSNPYLNVWPKNQSPMNISPRGVGGNASVSNAIPHIKLPFRMSSASLYQ</sequence>
<dbReference type="PANTHER" id="PTHR22663:SF17">
    <property type="entry name" value="RING FINGER PROTEIN NARYA-RELATED"/>
    <property type="match status" value="1"/>
</dbReference>
<evidence type="ECO:0000313" key="7">
    <source>
        <dbReference type="WBParaSite" id="nRc.2.0.1.t40455-RA"/>
    </source>
</evidence>
<keyword evidence="1" id="KW-0863">Zinc-finger</keyword>
<evidence type="ECO:0000313" key="6">
    <source>
        <dbReference type="Proteomes" id="UP000887565"/>
    </source>
</evidence>
<name>A0A915KQV2_ROMCU</name>
<dbReference type="AlphaFoldDB" id="A0A915KQV2"/>
<evidence type="ECO:0000256" key="4">
    <source>
        <dbReference type="SAM" id="MobiDB-lite"/>
    </source>
</evidence>
<keyword evidence="2" id="KW-0862">Zinc</keyword>
<proteinExistence type="predicted"/>
<organism evidence="6 7">
    <name type="scientific">Romanomermis culicivorax</name>
    <name type="common">Nematode worm</name>
    <dbReference type="NCBI Taxonomy" id="13658"/>
    <lineage>
        <taxon>Eukaryota</taxon>
        <taxon>Metazoa</taxon>
        <taxon>Ecdysozoa</taxon>
        <taxon>Nematoda</taxon>
        <taxon>Enoplea</taxon>
        <taxon>Dorylaimia</taxon>
        <taxon>Mermithida</taxon>
        <taxon>Mermithoidea</taxon>
        <taxon>Mermithidae</taxon>
        <taxon>Romanomermis</taxon>
    </lineage>
</organism>
<dbReference type="OMA" id="DFIQREM"/>
<feature type="region of interest" description="Disordered" evidence="4">
    <location>
        <begin position="200"/>
        <end position="226"/>
    </location>
</feature>
<dbReference type="GO" id="GO:0000795">
    <property type="term" value="C:synaptonemal complex"/>
    <property type="evidence" value="ECO:0007669"/>
    <property type="project" value="InterPro"/>
</dbReference>
<keyword evidence="6" id="KW-1185">Reference proteome</keyword>
<feature type="domain" description="RING-type" evidence="5">
    <location>
        <begin position="6"/>
        <end position="49"/>
    </location>
</feature>
<evidence type="ECO:0000256" key="3">
    <source>
        <dbReference type="ARBA" id="ARBA00023254"/>
    </source>
</evidence>
<accession>A0A915KQV2</accession>
<reference evidence="7" key="1">
    <citation type="submission" date="2022-11" db="UniProtKB">
        <authorList>
            <consortium name="WormBaseParasite"/>
        </authorList>
    </citation>
    <scope>IDENTIFICATION</scope>
</reference>
<keyword evidence="3" id="KW-0469">Meiosis</keyword>
<dbReference type="InterPro" id="IPR001841">
    <property type="entry name" value="Znf_RING"/>
</dbReference>
<dbReference type="Proteomes" id="UP000887565">
    <property type="component" value="Unplaced"/>
</dbReference>
<dbReference type="GO" id="GO:0007131">
    <property type="term" value="P:reciprocal meiotic recombination"/>
    <property type="evidence" value="ECO:0007669"/>
    <property type="project" value="InterPro"/>
</dbReference>
<dbReference type="GO" id="GO:0008270">
    <property type="term" value="F:zinc ion binding"/>
    <property type="evidence" value="ECO:0007669"/>
    <property type="project" value="UniProtKB-KW"/>
</dbReference>
<evidence type="ECO:0000256" key="2">
    <source>
        <dbReference type="ARBA" id="ARBA00022833"/>
    </source>
</evidence>
<dbReference type="WBParaSite" id="nRc.2.0.1.t40455-RA">
    <property type="protein sequence ID" value="nRc.2.0.1.t40455-RA"/>
    <property type="gene ID" value="nRc.2.0.1.g40455"/>
</dbReference>
<dbReference type="GO" id="GO:0016925">
    <property type="term" value="P:protein sumoylation"/>
    <property type="evidence" value="ECO:0007669"/>
    <property type="project" value="TreeGrafter"/>
</dbReference>